<organism evidence="2 3">
    <name type="scientific">Velocimicrobium porci</name>
    <dbReference type="NCBI Taxonomy" id="2606634"/>
    <lineage>
        <taxon>Bacteria</taxon>
        <taxon>Bacillati</taxon>
        <taxon>Bacillota</taxon>
        <taxon>Clostridia</taxon>
        <taxon>Lachnospirales</taxon>
        <taxon>Lachnospiraceae</taxon>
        <taxon>Velocimicrobium</taxon>
    </lineage>
</organism>
<feature type="domain" description="Methyltransferase type 12" evidence="1">
    <location>
        <begin position="84"/>
        <end position="172"/>
    </location>
</feature>
<comment type="caution">
    <text evidence="2">The sequence shown here is derived from an EMBL/GenBank/DDBJ whole genome shotgun (WGS) entry which is preliminary data.</text>
</comment>
<dbReference type="AlphaFoldDB" id="A0A6L5XYA8"/>
<dbReference type="GO" id="GO:0032259">
    <property type="term" value="P:methylation"/>
    <property type="evidence" value="ECO:0007669"/>
    <property type="project" value="UniProtKB-KW"/>
</dbReference>
<evidence type="ECO:0000313" key="3">
    <source>
        <dbReference type="Proteomes" id="UP000482209"/>
    </source>
</evidence>
<keyword evidence="3" id="KW-1185">Reference proteome</keyword>
<dbReference type="RefSeq" id="WP_154519264.1">
    <property type="nucleotide sequence ID" value="NZ_VUMT01000010.1"/>
</dbReference>
<evidence type="ECO:0000259" key="1">
    <source>
        <dbReference type="Pfam" id="PF08242"/>
    </source>
</evidence>
<accession>A0A6L5XYA8</accession>
<sequence>MNFTEKSRKNNWESIWSNRLINVDKLKGNDKKEILLELKRSSGYDVMPGSVTLESFVTQYLEIKNGLFFSPESKEKLFIESIYEVGCGSGGNLYMFENDIFENKEASIQCGGIDYSENLLHVAQSVLSTTDLTYDEAISVDTEKKYDAVFSNGVFSYFQDEAYGYSVLEKMYEKARKSIGILEIHDIEKKDDYISYRKRNIENYEEKYKNLPRLFYSKQFFVDFAKEHNLLIKFTDSKMEGYWNNEFIFNCYMYK</sequence>
<dbReference type="CDD" id="cd02440">
    <property type="entry name" value="AdoMet_MTases"/>
    <property type="match status" value="1"/>
</dbReference>
<dbReference type="Gene3D" id="3.40.50.150">
    <property type="entry name" value="Vaccinia Virus protein VP39"/>
    <property type="match status" value="1"/>
</dbReference>
<dbReference type="InterPro" id="IPR013217">
    <property type="entry name" value="Methyltransf_12"/>
</dbReference>
<keyword evidence="2" id="KW-0808">Transferase</keyword>
<proteinExistence type="predicted"/>
<dbReference type="InterPro" id="IPR029063">
    <property type="entry name" value="SAM-dependent_MTases_sf"/>
</dbReference>
<keyword evidence="2" id="KW-0489">Methyltransferase</keyword>
<dbReference type="GO" id="GO:0008168">
    <property type="term" value="F:methyltransferase activity"/>
    <property type="evidence" value="ECO:0007669"/>
    <property type="project" value="UniProtKB-KW"/>
</dbReference>
<dbReference type="EMBL" id="VUMT01000010">
    <property type="protein sequence ID" value="MSS63856.1"/>
    <property type="molecule type" value="Genomic_DNA"/>
</dbReference>
<reference evidence="2 3" key="1">
    <citation type="submission" date="2019-08" db="EMBL/GenBank/DDBJ databases">
        <title>In-depth cultivation of the pig gut microbiome towards novel bacterial diversity and tailored functional studies.</title>
        <authorList>
            <person name="Wylensek D."/>
            <person name="Hitch T.C.A."/>
            <person name="Clavel T."/>
        </authorList>
    </citation>
    <scope>NUCLEOTIDE SEQUENCE [LARGE SCALE GENOMIC DNA]</scope>
    <source>
        <strain evidence="2 3">WCA-693-APC-MOT-I</strain>
    </source>
</reference>
<gene>
    <name evidence="2" type="ORF">FYJ58_08195</name>
</gene>
<protein>
    <submittedName>
        <fullName evidence="2">Class I SAM-dependent methyltransferase</fullName>
    </submittedName>
</protein>
<dbReference type="SUPFAM" id="SSF53335">
    <property type="entry name" value="S-adenosyl-L-methionine-dependent methyltransferases"/>
    <property type="match status" value="1"/>
</dbReference>
<name>A0A6L5XYA8_9FIRM</name>
<dbReference type="Proteomes" id="UP000482209">
    <property type="component" value="Unassembled WGS sequence"/>
</dbReference>
<evidence type="ECO:0000313" key="2">
    <source>
        <dbReference type="EMBL" id="MSS63856.1"/>
    </source>
</evidence>
<dbReference type="Pfam" id="PF08242">
    <property type="entry name" value="Methyltransf_12"/>
    <property type="match status" value="1"/>
</dbReference>